<reference evidence="2 3" key="1">
    <citation type="journal article" date="2020" name="Mol. Biol. Evol.">
        <title>Interspecific Gene Flow and the Evolution of Specialization in Black and White Rhinoceros.</title>
        <authorList>
            <person name="Moodley Y."/>
            <person name="Westbury M.V."/>
            <person name="Russo I.M."/>
            <person name="Gopalakrishnan S."/>
            <person name="Rakotoarivelo A."/>
            <person name="Olsen R.A."/>
            <person name="Prost S."/>
            <person name="Tunstall T."/>
            <person name="Ryder O.A."/>
            <person name="Dalen L."/>
            <person name="Bruford M.W."/>
        </authorList>
    </citation>
    <scope>NUCLEOTIDE SEQUENCE [LARGE SCALE GENOMIC DNA]</scope>
    <source>
        <strain evidence="2">SBR-YM</strain>
        <tissue evidence="2">Skin</tissue>
    </source>
</reference>
<keyword evidence="3" id="KW-1185">Reference proteome</keyword>
<dbReference type="EMBL" id="JACDTQ010000745">
    <property type="protein sequence ID" value="KAF5926797.1"/>
    <property type="molecule type" value="Genomic_DNA"/>
</dbReference>
<evidence type="ECO:0000313" key="2">
    <source>
        <dbReference type="EMBL" id="KAF5926797.1"/>
    </source>
</evidence>
<dbReference type="GO" id="GO:0008194">
    <property type="term" value="F:UDP-glycosyltransferase activity"/>
    <property type="evidence" value="ECO:0007669"/>
    <property type="project" value="InterPro"/>
</dbReference>
<keyword evidence="1" id="KW-0808">Transferase</keyword>
<evidence type="ECO:0000313" key="3">
    <source>
        <dbReference type="Proteomes" id="UP000551758"/>
    </source>
</evidence>
<dbReference type="InterPro" id="IPR002213">
    <property type="entry name" value="UDP_glucos_trans"/>
</dbReference>
<gene>
    <name evidence="2" type="ORF">HPG69_001427</name>
</gene>
<organism evidence="2 3">
    <name type="scientific">Diceros bicornis minor</name>
    <name type="common">South-central black rhinoceros</name>
    <dbReference type="NCBI Taxonomy" id="77932"/>
    <lineage>
        <taxon>Eukaryota</taxon>
        <taxon>Metazoa</taxon>
        <taxon>Chordata</taxon>
        <taxon>Craniata</taxon>
        <taxon>Vertebrata</taxon>
        <taxon>Euteleostomi</taxon>
        <taxon>Mammalia</taxon>
        <taxon>Eutheria</taxon>
        <taxon>Laurasiatheria</taxon>
        <taxon>Perissodactyla</taxon>
        <taxon>Rhinocerotidae</taxon>
        <taxon>Diceros</taxon>
    </lineage>
</organism>
<comment type="caution">
    <text evidence="2">The sequence shown here is derived from an EMBL/GenBank/DDBJ whole genome shotgun (WGS) entry which is preliminary data.</text>
</comment>
<protein>
    <submittedName>
        <fullName evidence="2">Uncharacterized protein</fullName>
    </submittedName>
</protein>
<name>A0A7J7FFN8_DICBM</name>
<dbReference type="Proteomes" id="UP000551758">
    <property type="component" value="Unassembled WGS sequence"/>
</dbReference>
<evidence type="ECO:0000256" key="1">
    <source>
        <dbReference type="ARBA" id="ARBA00022679"/>
    </source>
</evidence>
<dbReference type="Pfam" id="PF00201">
    <property type="entry name" value="UDPGT"/>
    <property type="match status" value="1"/>
</dbReference>
<sequence>MQELKYDVVLGDAIPPCAFNLPLTISMKNSGGLTLPTSCVPVVISELSDKMTFMEWISSYRKDMGQYIKLLHAIPSNLFN</sequence>
<accession>A0A7J7FFN8</accession>
<proteinExistence type="predicted"/>
<dbReference type="AlphaFoldDB" id="A0A7J7FFN8"/>